<evidence type="ECO:0000256" key="1">
    <source>
        <dbReference type="ARBA" id="ARBA00022649"/>
    </source>
</evidence>
<protein>
    <submittedName>
        <fullName evidence="2">Type II toxin-antitoxin system RelE/ParE family toxin</fullName>
    </submittedName>
</protein>
<keyword evidence="3" id="KW-1185">Reference proteome</keyword>
<sequence>MSRYVIFYRILDDGIEILRVVSGRRDFPSLFEELT</sequence>
<dbReference type="Pfam" id="PF05016">
    <property type="entry name" value="ParE_toxin"/>
    <property type="match status" value="1"/>
</dbReference>
<evidence type="ECO:0000313" key="2">
    <source>
        <dbReference type="EMBL" id="MDG2990355.1"/>
    </source>
</evidence>
<comment type="caution">
    <text evidence="2">The sequence shown here is derived from an EMBL/GenBank/DDBJ whole genome shotgun (WGS) entry which is preliminary data.</text>
</comment>
<dbReference type="RefSeq" id="WP_277866267.1">
    <property type="nucleotide sequence ID" value="NZ_JAKKUT010000002.1"/>
</dbReference>
<organism evidence="2 3">
    <name type="scientific">Candidatus Synechococcus calcipolaris G9</name>
    <dbReference type="NCBI Taxonomy" id="1497997"/>
    <lineage>
        <taxon>Bacteria</taxon>
        <taxon>Bacillati</taxon>
        <taxon>Cyanobacteriota</taxon>
        <taxon>Cyanophyceae</taxon>
        <taxon>Synechococcales</taxon>
        <taxon>Synechococcaceae</taxon>
        <taxon>Synechococcus</taxon>
    </lineage>
</organism>
<dbReference type="EMBL" id="JAKKUT010000002">
    <property type="protein sequence ID" value="MDG2990355.1"/>
    <property type="molecule type" value="Genomic_DNA"/>
</dbReference>
<gene>
    <name evidence="2" type="ORF">L3556_05325</name>
</gene>
<reference evidence="2" key="2">
    <citation type="submission" date="2022-01" db="EMBL/GenBank/DDBJ databases">
        <authorList>
            <person name="Zivanovic Y."/>
            <person name="Moreira D."/>
            <person name="Lopez-Garcia P."/>
        </authorList>
    </citation>
    <scope>NUCLEOTIDE SEQUENCE</scope>
    <source>
        <strain evidence="2">G9</strain>
    </source>
</reference>
<name>A0ABT6EX46_9SYNE</name>
<dbReference type="Gene3D" id="3.30.2310.20">
    <property type="entry name" value="RelE-like"/>
    <property type="match status" value="1"/>
</dbReference>
<keyword evidence="1" id="KW-1277">Toxin-antitoxin system</keyword>
<dbReference type="InterPro" id="IPR035093">
    <property type="entry name" value="RelE/ParE_toxin_dom_sf"/>
</dbReference>
<reference evidence="2" key="1">
    <citation type="journal article" date="2022" name="Genome Biol. Evol.">
        <title>A New Gene Family Diagnostic for Intracellular Biomineralization of Amorphous Ca Carbonates by Cyanobacteria.</title>
        <authorList>
            <person name="Benzerara K."/>
            <person name="Duprat E."/>
            <person name="Bitard-Feildel T."/>
            <person name="Caumes G."/>
            <person name="Cassier-Chauvat C."/>
            <person name="Chauvat F."/>
            <person name="Dezi M."/>
            <person name="Diop S.I."/>
            <person name="Gaschignard G."/>
            <person name="Gorgen S."/>
            <person name="Gugger M."/>
            <person name="Lopez-Garcia P."/>
            <person name="Millet M."/>
            <person name="Skouri-Panet F."/>
            <person name="Moreira D."/>
            <person name="Callebaut I."/>
        </authorList>
    </citation>
    <scope>NUCLEOTIDE SEQUENCE</scope>
    <source>
        <strain evidence="2">G9</strain>
    </source>
</reference>
<dbReference type="InterPro" id="IPR007712">
    <property type="entry name" value="RelE/ParE_toxin"/>
</dbReference>
<evidence type="ECO:0000313" key="3">
    <source>
        <dbReference type="Proteomes" id="UP001154265"/>
    </source>
</evidence>
<dbReference type="Proteomes" id="UP001154265">
    <property type="component" value="Unassembled WGS sequence"/>
</dbReference>
<accession>A0ABT6EX46</accession>
<proteinExistence type="predicted"/>